<keyword evidence="1" id="KW-0472">Membrane</keyword>
<reference evidence="4" key="1">
    <citation type="submission" date="2016-10" db="EMBL/GenBank/DDBJ databases">
        <authorList>
            <person name="Varghese N."/>
            <person name="Submissions S."/>
        </authorList>
    </citation>
    <scope>NUCLEOTIDE SEQUENCE [LARGE SCALE GENOMIC DNA]</scope>
    <source>
        <strain evidence="4">CGMCC 1.10121</strain>
    </source>
</reference>
<proteinExistence type="predicted"/>
<evidence type="ECO:0000259" key="2">
    <source>
        <dbReference type="SMART" id="SM00014"/>
    </source>
</evidence>
<dbReference type="AlphaFoldDB" id="A0A1H8QNC1"/>
<name>A0A1H8QNC1_9EURY</name>
<dbReference type="Gene3D" id="1.20.144.10">
    <property type="entry name" value="Phosphatidic acid phosphatase type 2/haloperoxidase"/>
    <property type="match status" value="1"/>
</dbReference>
<dbReference type="Pfam" id="PF01569">
    <property type="entry name" value="PAP2"/>
    <property type="match status" value="1"/>
</dbReference>
<evidence type="ECO:0000256" key="1">
    <source>
        <dbReference type="SAM" id="Phobius"/>
    </source>
</evidence>
<feature type="transmembrane region" description="Helical" evidence="1">
    <location>
        <begin position="242"/>
        <end position="261"/>
    </location>
</feature>
<dbReference type="InterPro" id="IPR036938">
    <property type="entry name" value="PAP2/HPO_sf"/>
</dbReference>
<feature type="transmembrane region" description="Helical" evidence="1">
    <location>
        <begin position="20"/>
        <end position="43"/>
    </location>
</feature>
<evidence type="ECO:0000313" key="4">
    <source>
        <dbReference type="Proteomes" id="UP000199126"/>
    </source>
</evidence>
<dbReference type="OrthoDB" id="10182at2157"/>
<keyword evidence="1" id="KW-0812">Transmembrane</keyword>
<dbReference type="EMBL" id="FODV01000003">
    <property type="protein sequence ID" value="SEO55725.1"/>
    <property type="molecule type" value="Genomic_DNA"/>
</dbReference>
<protein>
    <submittedName>
        <fullName evidence="3">PAP2 superfamily protein</fullName>
    </submittedName>
</protein>
<keyword evidence="1" id="KW-1133">Transmembrane helix</keyword>
<feature type="transmembrane region" description="Helical" evidence="1">
    <location>
        <begin position="117"/>
        <end position="135"/>
    </location>
</feature>
<dbReference type="SUPFAM" id="SSF48317">
    <property type="entry name" value="Acid phosphatase/Vanadium-dependent haloperoxidase"/>
    <property type="match status" value="1"/>
</dbReference>
<sequence>MRGFGLSELVATAAESVLFLFAALTQLGDVWFLLVSVTLLYWLGSERLTDDPRRTGAFLVALALGGFVLTIGLKSSFALPRPPGAASVTPPAWLPAVAVPVFRNIATGTGFGFPSGHAIATTVVYGGLAALLDVWTRRRRALVAAALVALVSFARIALGVHYLVDVAVGAVVGLLFLGVVLRVADGRPLRMFAITAVVAALSAVAAAVGGHPVELRESLAGLSASVGGLFAWHRVGVTDAAVSPPLAAVGLVVAGGLWVGARQATAVLPSAVTLVVYATAVALIVAYPRLVAAVRG</sequence>
<dbReference type="RefSeq" id="WP_089822428.1">
    <property type="nucleotide sequence ID" value="NZ_FODV01000003.1"/>
</dbReference>
<accession>A0A1H8QNC1</accession>
<feature type="transmembrane region" description="Helical" evidence="1">
    <location>
        <begin position="191"/>
        <end position="213"/>
    </location>
</feature>
<feature type="transmembrane region" description="Helical" evidence="1">
    <location>
        <begin position="166"/>
        <end position="184"/>
    </location>
</feature>
<feature type="transmembrane region" description="Helical" evidence="1">
    <location>
        <begin position="55"/>
        <end position="73"/>
    </location>
</feature>
<feature type="domain" description="Phosphatidic acid phosphatase type 2/haloperoxidase" evidence="2">
    <location>
        <begin position="55"/>
        <end position="181"/>
    </location>
</feature>
<feature type="transmembrane region" description="Helical" evidence="1">
    <location>
        <begin position="142"/>
        <end position="160"/>
    </location>
</feature>
<keyword evidence="4" id="KW-1185">Reference proteome</keyword>
<evidence type="ECO:0000313" key="3">
    <source>
        <dbReference type="EMBL" id="SEO55725.1"/>
    </source>
</evidence>
<feature type="transmembrane region" description="Helical" evidence="1">
    <location>
        <begin position="267"/>
        <end position="287"/>
    </location>
</feature>
<organism evidence="3 4">
    <name type="scientific">Halogranum amylolyticum</name>
    <dbReference type="NCBI Taxonomy" id="660520"/>
    <lineage>
        <taxon>Archaea</taxon>
        <taxon>Methanobacteriati</taxon>
        <taxon>Methanobacteriota</taxon>
        <taxon>Stenosarchaea group</taxon>
        <taxon>Halobacteria</taxon>
        <taxon>Halobacteriales</taxon>
        <taxon>Haloferacaceae</taxon>
    </lineage>
</organism>
<gene>
    <name evidence="3" type="ORF">SAMN04487948_103218</name>
</gene>
<dbReference type="Proteomes" id="UP000199126">
    <property type="component" value="Unassembled WGS sequence"/>
</dbReference>
<dbReference type="InterPro" id="IPR000326">
    <property type="entry name" value="PAP2/HPO"/>
</dbReference>
<dbReference type="SMART" id="SM00014">
    <property type="entry name" value="acidPPc"/>
    <property type="match status" value="1"/>
</dbReference>
<dbReference type="PANTHER" id="PTHR14969:SF13">
    <property type="entry name" value="AT30094P"/>
    <property type="match status" value="1"/>
</dbReference>
<dbReference type="PANTHER" id="PTHR14969">
    <property type="entry name" value="SPHINGOSINE-1-PHOSPHATE PHOSPHOHYDROLASE"/>
    <property type="match status" value="1"/>
</dbReference>